<dbReference type="AlphaFoldDB" id="S9QJI5"/>
<comment type="caution">
    <text evidence="1">The sequence shown here is derived from an EMBL/GenBank/DDBJ whole genome shotgun (WGS) entry which is preliminary data.</text>
</comment>
<evidence type="ECO:0000313" key="1">
    <source>
        <dbReference type="EMBL" id="EPX79972.1"/>
    </source>
</evidence>
<gene>
    <name evidence="1" type="ORF">thalar_01308</name>
</gene>
<reference evidence="2" key="1">
    <citation type="journal article" date="2013" name="Stand. Genomic Sci.">
        <title>Genome sequence of the Litoreibacter arenae type strain (DSM 19593(T)), a member of the Roseobacter clade isolated from sea sand.</title>
        <authorList>
            <person name="Riedel T."/>
            <person name="Fiebig A."/>
            <person name="Petersen J."/>
            <person name="Gronow S."/>
            <person name="Kyrpides N.C."/>
            <person name="Goker M."/>
            <person name="Klenk H.P."/>
        </authorList>
    </citation>
    <scope>NUCLEOTIDE SEQUENCE [LARGE SCALE GENOMIC DNA]</scope>
    <source>
        <strain evidence="2">DSM 19593</strain>
    </source>
</reference>
<dbReference type="STRING" id="1123360.thalar_01308"/>
<name>S9QJI5_9RHOB</name>
<proteinExistence type="predicted"/>
<dbReference type="EMBL" id="AONI01000009">
    <property type="protein sequence ID" value="EPX79972.1"/>
    <property type="molecule type" value="Genomic_DNA"/>
</dbReference>
<protein>
    <submittedName>
        <fullName evidence="1">Uncharacterized protein</fullName>
    </submittedName>
</protein>
<organism evidence="1 2">
    <name type="scientific">Litoreibacter arenae DSM 19593</name>
    <dbReference type="NCBI Taxonomy" id="1123360"/>
    <lineage>
        <taxon>Bacteria</taxon>
        <taxon>Pseudomonadati</taxon>
        <taxon>Pseudomonadota</taxon>
        <taxon>Alphaproteobacteria</taxon>
        <taxon>Rhodobacterales</taxon>
        <taxon>Roseobacteraceae</taxon>
        <taxon>Litoreibacter</taxon>
    </lineage>
</organism>
<accession>S9QJI5</accession>
<dbReference type="Proteomes" id="UP000015351">
    <property type="component" value="Unassembled WGS sequence"/>
</dbReference>
<keyword evidence="2" id="KW-1185">Reference proteome</keyword>
<sequence>MRSQSLCGSCGGLRLTLREEQPRMAICGATSLHLSRFLCYGRLAGKQ</sequence>
<dbReference type="HOGENOM" id="CLU_3169892_0_0_5"/>
<evidence type="ECO:0000313" key="2">
    <source>
        <dbReference type="Proteomes" id="UP000015351"/>
    </source>
</evidence>